<protein>
    <recommendedName>
        <fullName evidence="2">Endonuclease GajA/Old nuclease/RecF-like AAA domain-containing protein</fullName>
    </recommendedName>
</protein>
<dbReference type="EMBL" id="CP010992">
    <property type="protein sequence ID" value="AMO19034.2"/>
    <property type="molecule type" value="Genomic_DNA"/>
</dbReference>
<dbReference type="PANTHER" id="PTHR32182">
    <property type="entry name" value="DNA REPLICATION AND REPAIR PROTEIN RECF"/>
    <property type="match status" value="1"/>
</dbReference>
<name>A0AAI8CFB5_9FLAO</name>
<sequence>MELLYLWVRKYKNIEHQGFNLSSKVTFETIVKSQEDDDTLNVTLTHLENKKYFSLFPSNIIDVKAVIGENGSGKTNLLEAILDFFLGKRNKFKGFLVTSDKIIVRDKLKFVEVPKELFGKALDFIYPEDISNFHNGEFKRNLSREEAFDIHRGNLMETYFQDNYIIKYASFINMDNIHNVDGIENDYAKYENEKPNFINIATESMIVSDYESQKSNERYMVTDESELLAHKYRESLRMTNFLKIAKEIFFDENRFFSLPVAEFTEFSEKFWYSVDKIISPNSESYEQSIEKILKFETLYTHSSDYEENFFKTLSRDITYCFLSCELKHNFNSTSEKEFPIVKLIDNLKENYNPEQDRFDALYSYIEKNIFFSKNAESIIKQVKEIKEYFINKFKSGEIICDGIYGFKITENNVSEIIQDFLKTPLFGIKIDEDQLLPLNIFGFNFNGLSGGEYVFLSQFARMYETLNNHIKTNENILFLIDEGDVTFHPQWQKQYLNFLLDFFEKFFPKNRVQLILTTHSPFIVSDLPKENIIFLKRDKYSKTEVSDITYQNLTFGANIHDILANDFFLQDGFMGEFAKNEINKVIDFLTDKKIKNKIDSLKKEIYTIENLIAKSSNENEKKDLEIDRKNLNKQKNTLSKKTKKVPFSDKFDKNYCKNVIDIIGEPILSFSLIELYTEAFPDEKKSFIEEQIKRLQNL</sequence>
<dbReference type="InterPro" id="IPR041685">
    <property type="entry name" value="AAA_GajA/Old/RecF-like"/>
</dbReference>
<dbReference type="AlphaFoldDB" id="A0AAI8CFB5"/>
<dbReference type="GO" id="GO:0006302">
    <property type="term" value="P:double-strand break repair"/>
    <property type="evidence" value="ECO:0007669"/>
    <property type="project" value="TreeGrafter"/>
</dbReference>
<dbReference type="PANTHER" id="PTHR32182:SF22">
    <property type="entry name" value="ATP-DEPENDENT ENDONUCLEASE, OLD FAMILY-RELATED"/>
    <property type="match status" value="1"/>
</dbReference>
<dbReference type="RefSeq" id="WP_138424709.1">
    <property type="nucleotide sequence ID" value="NZ_CP010992.1"/>
</dbReference>
<reference evidence="3 4" key="2">
    <citation type="submission" date="2019-05" db="EMBL/GenBank/DDBJ databases">
        <authorList>
            <person name="Ravantti J.J."/>
        </authorList>
    </citation>
    <scope>NUCLEOTIDE SEQUENCE [LARGE SCALE GENOMIC DNA]</scope>
    <source>
        <strain evidence="3 4">B185</strain>
    </source>
</reference>
<evidence type="ECO:0000313" key="4">
    <source>
        <dbReference type="Proteomes" id="UP000304840"/>
    </source>
</evidence>
<evidence type="ECO:0000256" key="1">
    <source>
        <dbReference type="SAM" id="Coils"/>
    </source>
</evidence>
<organism evidence="3 4">
    <name type="scientific">Flavobacterium columnare</name>
    <dbReference type="NCBI Taxonomy" id="996"/>
    <lineage>
        <taxon>Bacteria</taxon>
        <taxon>Pseudomonadati</taxon>
        <taxon>Bacteroidota</taxon>
        <taxon>Flavobacteriia</taxon>
        <taxon>Flavobacteriales</taxon>
        <taxon>Flavobacteriaceae</taxon>
        <taxon>Flavobacterium</taxon>
    </lineage>
</organism>
<dbReference type="Proteomes" id="UP000304840">
    <property type="component" value="Chromosome"/>
</dbReference>
<accession>A0AAI8CFB5</accession>
<keyword evidence="1" id="KW-0175">Coiled coil</keyword>
<dbReference type="Gene3D" id="3.40.50.300">
    <property type="entry name" value="P-loop containing nucleotide triphosphate hydrolases"/>
    <property type="match status" value="2"/>
</dbReference>
<evidence type="ECO:0000259" key="2">
    <source>
        <dbReference type="Pfam" id="PF13175"/>
    </source>
</evidence>
<dbReference type="GO" id="GO:0000731">
    <property type="term" value="P:DNA synthesis involved in DNA repair"/>
    <property type="evidence" value="ECO:0007669"/>
    <property type="project" value="TreeGrafter"/>
</dbReference>
<gene>
    <name evidence="3" type="ORF">UN65_00505</name>
</gene>
<reference evidence="4" key="1">
    <citation type="submission" date="2016-03" db="EMBL/GenBank/DDBJ databases">
        <title>Flavobacterium columnare strain B185, complete genome.</title>
        <authorList>
            <person name="Sundberg L.-R."/>
            <person name="Papponen P."/>
            <person name="Laanto E."/>
        </authorList>
    </citation>
    <scope>NUCLEOTIDE SEQUENCE [LARGE SCALE GENOMIC DNA]</scope>
    <source>
        <strain evidence="4">B185</strain>
    </source>
</reference>
<feature type="domain" description="Endonuclease GajA/Old nuclease/RecF-like AAA" evidence="2">
    <location>
        <begin position="59"/>
        <end position="524"/>
    </location>
</feature>
<feature type="coiled-coil region" evidence="1">
    <location>
        <begin position="614"/>
        <end position="641"/>
    </location>
</feature>
<dbReference type="InterPro" id="IPR027417">
    <property type="entry name" value="P-loop_NTPase"/>
</dbReference>
<proteinExistence type="predicted"/>
<evidence type="ECO:0000313" key="3">
    <source>
        <dbReference type="EMBL" id="AMO19034.2"/>
    </source>
</evidence>
<dbReference type="SUPFAM" id="SSF52540">
    <property type="entry name" value="P-loop containing nucleoside triphosphate hydrolases"/>
    <property type="match status" value="1"/>
</dbReference>
<dbReference type="Pfam" id="PF13175">
    <property type="entry name" value="AAA_15"/>
    <property type="match status" value="1"/>
</dbReference>